<protein>
    <submittedName>
        <fullName evidence="3">Glucan endo-1,3-beta-glucosidase, putative</fullName>
    </submittedName>
</protein>
<dbReference type="Proteomes" id="UP000001294">
    <property type="component" value="Unassembled WGS sequence"/>
</dbReference>
<organism evidence="3 4">
    <name type="scientific">Talaromyces marneffei (strain ATCC 18224 / CBS 334.59 / QM 7333)</name>
    <name type="common">Penicillium marneffei</name>
    <dbReference type="NCBI Taxonomy" id="441960"/>
    <lineage>
        <taxon>Eukaryota</taxon>
        <taxon>Fungi</taxon>
        <taxon>Dikarya</taxon>
        <taxon>Ascomycota</taxon>
        <taxon>Pezizomycotina</taxon>
        <taxon>Eurotiomycetes</taxon>
        <taxon>Eurotiomycetidae</taxon>
        <taxon>Eurotiales</taxon>
        <taxon>Trichocomaceae</taxon>
        <taxon>Talaromyces</taxon>
        <taxon>Talaromyces sect. Talaromyces</taxon>
    </lineage>
</organism>
<dbReference type="PANTHER" id="PTHR38165:SF1">
    <property type="entry name" value="GLUCANASE B"/>
    <property type="match status" value="1"/>
</dbReference>
<dbReference type="Gene3D" id="2.60.110.10">
    <property type="entry name" value="Thaumatin"/>
    <property type="match status" value="1"/>
</dbReference>
<sequence>MRGLAKWTVALAALIVGQALASPLARGLPGPVQVTPNPNGSVVGPDNFLGGYWKGNTTNRPGTNKYEHRMMEAAASSSGILPIELVNNIPGSSPGSVNAYIQGRDTAGNIVFVRADGSFYYPPGTASGVPVPITENIAIPLGGQGSTTTVTILNFLISGRVYLARGDLKFFMVSGGLVQPSPANPSDPSANIDWGFIELTNDPAAGLFANISYVDFIGMILGMSLTSTDGSVQTALGLKPNAVQDICSHLVAQTSIDGQPWASLCETSTSGDYIRILSPNLYISTHPDAFANYWTYYVNNVYSRYASQPLTINTQSGPGNVHCTTGGSDTMTCVGSDVNFPKPNARDIFGCNSGPFVVRGNIVDALVVPRLCAAFNRGTLLLPGGDVQPSLSADHYYTTSPSNFYSKFVHGNEVDGKGYAFPYDDVNPDGENASGLLSSPNPRLLRVTVGGPSS</sequence>
<evidence type="ECO:0000313" key="4">
    <source>
        <dbReference type="Proteomes" id="UP000001294"/>
    </source>
</evidence>
<dbReference type="PhylomeDB" id="B6QBV7"/>
<dbReference type="InterPro" id="IPR037176">
    <property type="entry name" value="Osmotin/thaumatin-like_sf"/>
</dbReference>
<feature type="domain" description="GH64" evidence="2">
    <location>
        <begin position="78"/>
        <end position="451"/>
    </location>
</feature>
<dbReference type="OrthoDB" id="5290283at2759"/>
<dbReference type="HOGENOM" id="CLU_032886_0_0_1"/>
<name>B6QBV7_TALMQ</name>
<dbReference type="VEuPathDB" id="FungiDB:PMAA_066220"/>
<gene>
    <name evidence="3" type="ORF">PMAA_066220</name>
</gene>
<dbReference type="PROSITE" id="PS52006">
    <property type="entry name" value="GH64"/>
    <property type="match status" value="1"/>
</dbReference>
<evidence type="ECO:0000259" key="2">
    <source>
        <dbReference type="PROSITE" id="PS52006"/>
    </source>
</evidence>
<dbReference type="InterPro" id="IPR032477">
    <property type="entry name" value="Glyco_hydro_64"/>
</dbReference>
<dbReference type="AlphaFoldDB" id="B6QBV7"/>
<dbReference type="CDD" id="cd09220">
    <property type="entry name" value="GH64-GluB-like"/>
    <property type="match status" value="1"/>
</dbReference>
<evidence type="ECO:0000256" key="1">
    <source>
        <dbReference type="SAM" id="SignalP"/>
    </source>
</evidence>
<keyword evidence="4" id="KW-1185">Reference proteome</keyword>
<accession>B6QBV7</accession>
<reference evidence="4" key="1">
    <citation type="journal article" date="2015" name="Genome Announc.">
        <title>Genome sequence of the AIDS-associated pathogen Penicillium marneffei (ATCC18224) and its near taxonomic relative Talaromyces stipitatus (ATCC10500).</title>
        <authorList>
            <person name="Nierman W.C."/>
            <person name="Fedorova-Abrams N.D."/>
            <person name="Andrianopoulos A."/>
        </authorList>
    </citation>
    <scope>NUCLEOTIDE SEQUENCE [LARGE SCALE GENOMIC DNA]</scope>
    <source>
        <strain evidence="4">ATCC 18224 / CBS 334.59 / QM 7333</strain>
    </source>
</reference>
<feature type="chain" id="PRO_5002845551" evidence="1">
    <location>
        <begin position="22"/>
        <end position="454"/>
    </location>
</feature>
<dbReference type="Pfam" id="PF16483">
    <property type="entry name" value="Glyco_hydro_64"/>
    <property type="match status" value="1"/>
</dbReference>
<keyword evidence="1" id="KW-0732">Signal</keyword>
<dbReference type="EMBL" id="DS995900">
    <property type="protein sequence ID" value="EEA25517.1"/>
    <property type="molecule type" value="Genomic_DNA"/>
</dbReference>
<dbReference type="PANTHER" id="PTHR38165">
    <property type="match status" value="1"/>
</dbReference>
<evidence type="ECO:0000313" key="3">
    <source>
        <dbReference type="EMBL" id="EEA25517.1"/>
    </source>
</evidence>
<feature type="signal peptide" evidence="1">
    <location>
        <begin position="1"/>
        <end position="21"/>
    </location>
</feature>
<dbReference type="Gene3D" id="3.30.920.50">
    <property type="entry name" value="Beta-1,3-glucanase, C-terminal domain"/>
    <property type="match status" value="1"/>
</dbReference>
<dbReference type="InterPro" id="IPR042517">
    <property type="entry name" value="Glyco_hydro_64_N_2"/>
</dbReference>
<dbReference type="InterPro" id="IPR037398">
    <property type="entry name" value="Glyco_hydro_64_fam"/>
</dbReference>
<proteinExistence type="predicted"/>